<accession>A0A444ZLL5</accession>
<evidence type="ECO:0000256" key="4">
    <source>
        <dbReference type="ARBA" id="ARBA00022833"/>
    </source>
</evidence>
<evidence type="ECO:0000256" key="6">
    <source>
        <dbReference type="RuleBase" id="RU367018"/>
    </source>
</evidence>
<evidence type="ECO:0000259" key="7">
    <source>
        <dbReference type="PROSITE" id="PS50966"/>
    </source>
</evidence>
<dbReference type="PROSITE" id="PS50966">
    <property type="entry name" value="ZF_SWIM"/>
    <property type="match status" value="1"/>
</dbReference>
<dbReference type="Pfam" id="PF04434">
    <property type="entry name" value="SWIM"/>
    <property type="match status" value="1"/>
</dbReference>
<dbReference type="EMBL" id="SDMP01000014">
    <property type="protein sequence ID" value="RYR15055.1"/>
    <property type="molecule type" value="Genomic_DNA"/>
</dbReference>
<dbReference type="AlphaFoldDB" id="A0A444ZLL5"/>
<evidence type="ECO:0000256" key="3">
    <source>
        <dbReference type="ARBA" id="ARBA00022771"/>
    </source>
</evidence>
<keyword evidence="9" id="KW-1185">Reference proteome</keyword>
<keyword evidence="6" id="KW-0539">Nucleus</keyword>
<keyword evidence="2 6" id="KW-0479">Metal-binding</keyword>
<evidence type="ECO:0000256" key="5">
    <source>
        <dbReference type="PROSITE-ProRule" id="PRU00325"/>
    </source>
</evidence>
<organism evidence="8 9">
    <name type="scientific">Arachis hypogaea</name>
    <name type="common">Peanut</name>
    <dbReference type="NCBI Taxonomy" id="3818"/>
    <lineage>
        <taxon>Eukaryota</taxon>
        <taxon>Viridiplantae</taxon>
        <taxon>Streptophyta</taxon>
        <taxon>Embryophyta</taxon>
        <taxon>Tracheophyta</taxon>
        <taxon>Spermatophyta</taxon>
        <taxon>Magnoliopsida</taxon>
        <taxon>eudicotyledons</taxon>
        <taxon>Gunneridae</taxon>
        <taxon>Pentapetalae</taxon>
        <taxon>rosids</taxon>
        <taxon>fabids</taxon>
        <taxon>Fabales</taxon>
        <taxon>Fabaceae</taxon>
        <taxon>Papilionoideae</taxon>
        <taxon>50 kb inversion clade</taxon>
        <taxon>dalbergioids sensu lato</taxon>
        <taxon>Dalbergieae</taxon>
        <taxon>Pterocarpus clade</taxon>
        <taxon>Arachis</taxon>
    </lineage>
</organism>
<keyword evidence="3 5" id="KW-0863">Zinc-finger</keyword>
<dbReference type="InterPro" id="IPR006564">
    <property type="entry name" value="Znf_PMZ"/>
</dbReference>
<comment type="subcellular location">
    <subcellularLocation>
        <location evidence="6">Nucleus</location>
    </subcellularLocation>
</comment>
<keyword evidence="4 6" id="KW-0862">Zinc</keyword>
<evidence type="ECO:0000313" key="8">
    <source>
        <dbReference type="EMBL" id="RYR15055.1"/>
    </source>
</evidence>
<dbReference type="PANTHER" id="PTHR31669:SF292">
    <property type="entry name" value="OS02G0262500 PROTEIN"/>
    <property type="match status" value="1"/>
</dbReference>
<dbReference type="GO" id="GO:0008270">
    <property type="term" value="F:zinc ion binding"/>
    <property type="evidence" value="ECO:0007669"/>
    <property type="project" value="UniProtKB-UniRule"/>
</dbReference>
<evidence type="ECO:0000256" key="2">
    <source>
        <dbReference type="ARBA" id="ARBA00022723"/>
    </source>
</evidence>
<dbReference type="PANTHER" id="PTHR31669">
    <property type="entry name" value="PROTEIN FAR1-RELATED SEQUENCE 10-RELATED"/>
    <property type="match status" value="1"/>
</dbReference>
<evidence type="ECO:0000256" key="1">
    <source>
        <dbReference type="ARBA" id="ARBA00005889"/>
    </source>
</evidence>
<dbReference type="InterPro" id="IPR031052">
    <property type="entry name" value="FHY3/FAR1"/>
</dbReference>
<gene>
    <name evidence="8" type="ORF">Ahy_B04g071792</name>
</gene>
<dbReference type="Proteomes" id="UP000289738">
    <property type="component" value="Chromosome B04"/>
</dbReference>
<dbReference type="InterPro" id="IPR007527">
    <property type="entry name" value="Znf_SWIM"/>
</dbReference>
<dbReference type="GO" id="GO:0005634">
    <property type="term" value="C:nucleus"/>
    <property type="evidence" value="ECO:0007669"/>
    <property type="project" value="UniProtKB-SubCell"/>
</dbReference>
<dbReference type="SMART" id="SM00575">
    <property type="entry name" value="ZnF_PMZ"/>
    <property type="match status" value="1"/>
</dbReference>
<comment type="caution">
    <text evidence="8">The sequence shown here is derived from an EMBL/GenBank/DDBJ whole genome shotgun (WGS) entry which is preliminary data.</text>
</comment>
<comment type="similarity">
    <text evidence="1 6">Belongs to the FHY3/FAR1 family.</text>
</comment>
<comment type="function">
    <text evidence="6">Putative transcription activator involved in regulating light control of development.</text>
</comment>
<name>A0A444ZLL5_ARAHY</name>
<feature type="domain" description="SWIM-type" evidence="7">
    <location>
        <begin position="13"/>
        <end position="51"/>
    </location>
</feature>
<sequence>MLSRACTLKIRSCTVALSHYPNEEIYKCSCMRMESLGIPCDHVVAVLVHLDATKLPKSLILDRWSKNARSRVHAFMDNGPFCWDSMVTCCNWMLSDLCRELCLLGSAGDAEFSELRDKFQNEIVLLKEQKKCMQADRERTEPHAESTTLEGCIRNPLMVRHSKRQRRGSMSHSSLRGVKRCGVCRRVGHNRVSCALNSQRCRHGHRRYSNALEENIHHSPQDDCYRPDWTDVEYTSFFWDGDGGSDNFDMEIPVSDPYYSSQP</sequence>
<evidence type="ECO:0000313" key="9">
    <source>
        <dbReference type="Proteomes" id="UP000289738"/>
    </source>
</evidence>
<protein>
    <recommendedName>
        <fullName evidence="6">Protein FAR1-RELATED SEQUENCE</fullName>
    </recommendedName>
</protein>
<proteinExistence type="inferred from homology"/>
<reference evidence="8 9" key="1">
    <citation type="submission" date="2019-01" db="EMBL/GenBank/DDBJ databases">
        <title>Sequencing of cultivated peanut Arachis hypogaea provides insights into genome evolution and oil improvement.</title>
        <authorList>
            <person name="Chen X."/>
        </authorList>
    </citation>
    <scope>NUCLEOTIDE SEQUENCE [LARGE SCALE GENOMIC DNA]</scope>
    <source>
        <strain evidence="9">cv. Fuhuasheng</strain>
        <tissue evidence="8">Leaves</tissue>
    </source>
</reference>
<dbReference type="GO" id="GO:0006355">
    <property type="term" value="P:regulation of DNA-templated transcription"/>
    <property type="evidence" value="ECO:0007669"/>
    <property type="project" value="UniProtKB-UniRule"/>
</dbReference>